<keyword evidence="2" id="KW-1185">Reference proteome</keyword>
<dbReference type="Proteomes" id="UP000887540">
    <property type="component" value="Unplaced"/>
</dbReference>
<organism evidence="2 3">
    <name type="scientific">Acrobeloides nanus</name>
    <dbReference type="NCBI Taxonomy" id="290746"/>
    <lineage>
        <taxon>Eukaryota</taxon>
        <taxon>Metazoa</taxon>
        <taxon>Ecdysozoa</taxon>
        <taxon>Nematoda</taxon>
        <taxon>Chromadorea</taxon>
        <taxon>Rhabditida</taxon>
        <taxon>Tylenchina</taxon>
        <taxon>Cephalobomorpha</taxon>
        <taxon>Cephaloboidea</taxon>
        <taxon>Cephalobidae</taxon>
        <taxon>Acrobeloides</taxon>
    </lineage>
</organism>
<name>A0A914DMB8_9BILA</name>
<protein>
    <submittedName>
        <fullName evidence="3">Uncharacterized protein</fullName>
    </submittedName>
</protein>
<evidence type="ECO:0000313" key="3">
    <source>
        <dbReference type="WBParaSite" id="ACRNAN_scaffold29653.g23122.t1"/>
    </source>
</evidence>
<evidence type="ECO:0000313" key="2">
    <source>
        <dbReference type="Proteomes" id="UP000887540"/>
    </source>
</evidence>
<proteinExistence type="predicted"/>
<sequence length="99" mass="11382">MGLSRGYNVKGPRMAGPQDPTPLWELRSKPAFSPYNDNFEKDFDIKVRDGDIEIRDEKGFHVYTLFKKHIEDRKLTADQLAKLTVEKTQFGVLLLKIGT</sequence>
<dbReference type="WBParaSite" id="ACRNAN_scaffold29653.g23122.t1">
    <property type="protein sequence ID" value="ACRNAN_scaffold29653.g23122.t1"/>
    <property type="gene ID" value="ACRNAN_scaffold29653.g23122"/>
</dbReference>
<dbReference type="AlphaFoldDB" id="A0A914DMB8"/>
<reference evidence="3" key="1">
    <citation type="submission" date="2022-11" db="UniProtKB">
        <authorList>
            <consortium name="WormBaseParasite"/>
        </authorList>
    </citation>
    <scope>IDENTIFICATION</scope>
</reference>
<feature type="region of interest" description="Disordered" evidence="1">
    <location>
        <begin position="1"/>
        <end position="23"/>
    </location>
</feature>
<evidence type="ECO:0000256" key="1">
    <source>
        <dbReference type="SAM" id="MobiDB-lite"/>
    </source>
</evidence>
<accession>A0A914DMB8</accession>